<evidence type="ECO:0000313" key="3">
    <source>
        <dbReference type="Proteomes" id="UP000825228"/>
    </source>
</evidence>
<proteinExistence type="predicted"/>
<protein>
    <submittedName>
        <fullName evidence="2">Dihydrofolate reductase</fullName>
    </submittedName>
</protein>
<dbReference type="InterPro" id="IPR024072">
    <property type="entry name" value="DHFR-like_dom_sf"/>
</dbReference>
<dbReference type="InterPro" id="IPR002734">
    <property type="entry name" value="RibDG_C"/>
</dbReference>
<dbReference type="Pfam" id="PF01872">
    <property type="entry name" value="RibD_C"/>
    <property type="match status" value="1"/>
</dbReference>
<accession>A0ABS7P395</accession>
<dbReference type="EMBL" id="JABUBU010000005">
    <property type="protein sequence ID" value="MBY6366865.1"/>
    <property type="molecule type" value="Genomic_DNA"/>
</dbReference>
<gene>
    <name evidence="2" type="ORF">HQ603_08875</name>
</gene>
<evidence type="ECO:0000259" key="1">
    <source>
        <dbReference type="Pfam" id="PF01872"/>
    </source>
</evidence>
<dbReference type="RefSeq" id="WP_222684189.1">
    <property type="nucleotide sequence ID" value="NZ_JABUBT010000034.1"/>
</dbReference>
<name>A0ABS7P395_9NOCA</name>
<organism evidence="2 3">
    <name type="scientific">Rhodococcoides corynebacterioides</name>
    <dbReference type="NCBI Taxonomy" id="53972"/>
    <lineage>
        <taxon>Bacteria</taxon>
        <taxon>Bacillati</taxon>
        <taxon>Actinomycetota</taxon>
        <taxon>Actinomycetes</taxon>
        <taxon>Mycobacteriales</taxon>
        <taxon>Nocardiaceae</taxon>
        <taxon>Rhodococcoides</taxon>
    </lineage>
</organism>
<dbReference type="PANTHER" id="PTHR38011">
    <property type="entry name" value="DIHYDROFOLATE REDUCTASE FAMILY PROTEIN (AFU_ORTHOLOGUE AFUA_8G06820)"/>
    <property type="match status" value="1"/>
</dbReference>
<keyword evidence="3" id="KW-1185">Reference proteome</keyword>
<dbReference type="SUPFAM" id="SSF53597">
    <property type="entry name" value="Dihydrofolate reductase-like"/>
    <property type="match status" value="1"/>
</dbReference>
<dbReference type="PANTHER" id="PTHR38011:SF11">
    <property type="entry name" value="2,5-DIAMINO-6-RIBOSYLAMINO-4(3H)-PYRIMIDINONE 5'-PHOSPHATE REDUCTASE"/>
    <property type="match status" value="1"/>
</dbReference>
<sequence length="182" mass="19965">MTTPAAPTRTFSTRVFIATSLDGYIARPGGELDWLVERGERAGDTGYDAFIADIDTIVMGRNTYETARSFGSWPYPGTPVRVLSTQLDTDDPNVTVARTVPDLVRDLDEAGARHVYVDGGRLIQTFLRENLVDRLTITTAPVLLGVGIPLFGALDRDLELRHLHTATLAEGFVQTTYEVPRG</sequence>
<reference evidence="2 3" key="1">
    <citation type="submission" date="2020-06" db="EMBL/GenBank/DDBJ databases">
        <title>Taxonomy, biology and ecology of Rhodococcus bacteria occurring in California pistachio and other woody hosts as revealed by genome sequence analyses.</title>
        <authorList>
            <person name="Gai Y."/>
            <person name="Riely B."/>
        </authorList>
    </citation>
    <scope>NUCLEOTIDE SEQUENCE [LARGE SCALE GENOMIC DNA]</scope>
    <source>
        <strain evidence="2 3">BP-281</strain>
    </source>
</reference>
<feature type="domain" description="Bacterial bifunctional deaminase-reductase C-terminal" evidence="1">
    <location>
        <begin position="15"/>
        <end position="173"/>
    </location>
</feature>
<dbReference type="Gene3D" id="3.40.430.10">
    <property type="entry name" value="Dihydrofolate Reductase, subunit A"/>
    <property type="match status" value="1"/>
</dbReference>
<evidence type="ECO:0000313" key="2">
    <source>
        <dbReference type="EMBL" id="MBY6366865.1"/>
    </source>
</evidence>
<dbReference type="InterPro" id="IPR050765">
    <property type="entry name" value="Riboflavin_Biosynth_HTPR"/>
</dbReference>
<comment type="caution">
    <text evidence="2">The sequence shown here is derived from an EMBL/GenBank/DDBJ whole genome shotgun (WGS) entry which is preliminary data.</text>
</comment>
<dbReference type="Proteomes" id="UP000825228">
    <property type="component" value="Unassembled WGS sequence"/>
</dbReference>